<keyword evidence="4" id="KW-1185">Reference proteome</keyword>
<dbReference type="AlphaFoldDB" id="A0A7J7G3R8"/>
<reference evidence="3 4" key="2">
    <citation type="submission" date="2020-07" db="EMBL/GenBank/DDBJ databases">
        <title>Genome assembly of wild tea tree DASZ reveals pedigree and selection history of tea varieties.</title>
        <authorList>
            <person name="Zhang W."/>
        </authorList>
    </citation>
    <scope>NUCLEOTIDE SEQUENCE [LARGE SCALE GENOMIC DNA]</scope>
    <source>
        <strain evidence="4">cv. G240</strain>
        <tissue evidence="3">Leaf</tissue>
    </source>
</reference>
<comment type="caution">
    <text evidence="3">The sequence shown here is derived from an EMBL/GenBank/DDBJ whole genome shotgun (WGS) entry which is preliminary data.</text>
</comment>
<name>A0A7J7G3R8_CAMSI</name>
<feature type="transmembrane region" description="Helical" evidence="2">
    <location>
        <begin position="46"/>
        <end position="78"/>
    </location>
</feature>
<reference evidence="4" key="1">
    <citation type="journal article" date="2020" name="Nat. Commun.">
        <title>Genome assembly of wild tea tree DASZ reveals pedigree and selection history of tea varieties.</title>
        <authorList>
            <person name="Zhang W."/>
            <person name="Zhang Y."/>
            <person name="Qiu H."/>
            <person name="Guo Y."/>
            <person name="Wan H."/>
            <person name="Zhang X."/>
            <person name="Scossa F."/>
            <person name="Alseekh S."/>
            <person name="Zhang Q."/>
            <person name="Wang P."/>
            <person name="Xu L."/>
            <person name="Schmidt M.H."/>
            <person name="Jia X."/>
            <person name="Li D."/>
            <person name="Zhu A."/>
            <person name="Guo F."/>
            <person name="Chen W."/>
            <person name="Ni D."/>
            <person name="Usadel B."/>
            <person name="Fernie A.R."/>
            <person name="Wen W."/>
        </authorList>
    </citation>
    <scope>NUCLEOTIDE SEQUENCE [LARGE SCALE GENOMIC DNA]</scope>
    <source>
        <strain evidence="4">cv. G240</strain>
    </source>
</reference>
<evidence type="ECO:0000256" key="1">
    <source>
        <dbReference type="SAM" id="MobiDB-lite"/>
    </source>
</evidence>
<dbReference type="EMBL" id="JACBKZ010000014">
    <property type="protein sequence ID" value="KAF5934248.1"/>
    <property type="molecule type" value="Genomic_DNA"/>
</dbReference>
<evidence type="ECO:0000313" key="3">
    <source>
        <dbReference type="EMBL" id="KAF5934248.1"/>
    </source>
</evidence>
<sequence length="230" mass="24920">MAFLVRIGGGSSGGGDIDGDSDSGGGGSDGNGSDSGSDSDNGSSRVALAIASLVVALVAASLVLALAAPLVALVYYLLMGEEITHVKNITSFTHDWKAKVQIDNFEDTLEVFKSYYISNVVVKSVQEKYRMVPNEWKWTINASTLIQPAESAHTDDNPLAHDFVTFDKFEKNIDKQTEIDILAAVVEVRPPKIVTPLARTTTVQEVIMKKASKQWSFKPKINLANSKFRL</sequence>
<feature type="region of interest" description="Disordered" evidence="1">
    <location>
        <begin position="8"/>
        <end position="40"/>
    </location>
</feature>
<dbReference type="Proteomes" id="UP000593564">
    <property type="component" value="Unassembled WGS sequence"/>
</dbReference>
<proteinExistence type="predicted"/>
<gene>
    <name evidence="3" type="ORF">HYC85_030419</name>
</gene>
<organism evidence="3 4">
    <name type="scientific">Camellia sinensis</name>
    <name type="common">Tea plant</name>
    <name type="synonym">Thea sinensis</name>
    <dbReference type="NCBI Taxonomy" id="4442"/>
    <lineage>
        <taxon>Eukaryota</taxon>
        <taxon>Viridiplantae</taxon>
        <taxon>Streptophyta</taxon>
        <taxon>Embryophyta</taxon>
        <taxon>Tracheophyta</taxon>
        <taxon>Spermatophyta</taxon>
        <taxon>Magnoliopsida</taxon>
        <taxon>eudicotyledons</taxon>
        <taxon>Gunneridae</taxon>
        <taxon>Pentapetalae</taxon>
        <taxon>asterids</taxon>
        <taxon>Ericales</taxon>
        <taxon>Theaceae</taxon>
        <taxon>Camellia</taxon>
    </lineage>
</organism>
<keyword evidence="2" id="KW-1133">Transmembrane helix</keyword>
<feature type="compositionally biased region" description="Low complexity" evidence="1">
    <location>
        <begin position="31"/>
        <end position="40"/>
    </location>
</feature>
<dbReference type="Gene3D" id="2.40.50.140">
    <property type="entry name" value="Nucleic acid-binding proteins"/>
    <property type="match status" value="1"/>
</dbReference>
<dbReference type="InterPro" id="IPR012340">
    <property type="entry name" value="NA-bd_OB-fold"/>
</dbReference>
<feature type="compositionally biased region" description="Gly residues" evidence="1">
    <location>
        <begin position="8"/>
        <end position="30"/>
    </location>
</feature>
<evidence type="ECO:0000256" key="2">
    <source>
        <dbReference type="SAM" id="Phobius"/>
    </source>
</evidence>
<protein>
    <submittedName>
        <fullName evidence="3">Uncharacterized protein</fullName>
    </submittedName>
</protein>
<evidence type="ECO:0000313" key="4">
    <source>
        <dbReference type="Proteomes" id="UP000593564"/>
    </source>
</evidence>
<keyword evidence="2" id="KW-0812">Transmembrane</keyword>
<accession>A0A7J7G3R8</accession>
<keyword evidence="2" id="KW-0472">Membrane</keyword>